<keyword evidence="3" id="KW-1185">Reference proteome</keyword>
<dbReference type="KEGG" id="mfv:Mfer_0809"/>
<dbReference type="Proteomes" id="UP000002315">
    <property type="component" value="Chromosome"/>
</dbReference>
<evidence type="ECO:0000259" key="1">
    <source>
        <dbReference type="Pfam" id="PF00535"/>
    </source>
</evidence>
<proteinExistence type="predicted"/>
<dbReference type="HOGENOM" id="CLU_1006888_0_0_2"/>
<accession>E3GZ76</accession>
<reference evidence="2 3" key="1">
    <citation type="journal article" date="2010" name="Stand. Genomic Sci.">
        <title>Complete genome sequence of Methanothermus fervidus type strain (V24S).</title>
        <authorList>
            <person name="Anderson I."/>
            <person name="Djao O.D."/>
            <person name="Misra M."/>
            <person name="Chertkov O."/>
            <person name="Nolan M."/>
            <person name="Lucas S."/>
            <person name="Lapidus A."/>
            <person name="Del Rio T.G."/>
            <person name="Tice H."/>
            <person name="Cheng J.F."/>
            <person name="Tapia R."/>
            <person name="Han C."/>
            <person name="Goodwin L."/>
            <person name="Pitluck S."/>
            <person name="Liolios K."/>
            <person name="Ivanova N."/>
            <person name="Mavromatis K."/>
            <person name="Mikhailova N."/>
            <person name="Pati A."/>
            <person name="Brambilla E."/>
            <person name="Chen A."/>
            <person name="Palaniappan K."/>
            <person name="Land M."/>
            <person name="Hauser L."/>
            <person name="Chang Y.J."/>
            <person name="Jeffries C.D."/>
            <person name="Sikorski J."/>
            <person name="Spring S."/>
            <person name="Rohde M."/>
            <person name="Eichinger K."/>
            <person name="Huber H."/>
            <person name="Wirth R."/>
            <person name="Goker M."/>
            <person name="Detter J.C."/>
            <person name="Woyke T."/>
            <person name="Bristow J."/>
            <person name="Eisen J.A."/>
            <person name="Markowitz V."/>
            <person name="Hugenholtz P."/>
            <person name="Klenk H.P."/>
            <person name="Kyrpides N.C."/>
        </authorList>
    </citation>
    <scope>NUCLEOTIDE SEQUENCE [LARGE SCALE GENOMIC DNA]</scope>
    <source>
        <strain evidence="3">ATCC 43054 / DSM 2088 / JCM 10308 / V24 S</strain>
    </source>
</reference>
<dbReference type="STRING" id="523846.Mfer_0809"/>
<dbReference type="SUPFAM" id="SSF53448">
    <property type="entry name" value="Nucleotide-diphospho-sugar transferases"/>
    <property type="match status" value="1"/>
</dbReference>
<dbReference type="OrthoDB" id="82385at2157"/>
<dbReference type="Gene3D" id="3.90.550.10">
    <property type="entry name" value="Spore Coat Polysaccharide Biosynthesis Protein SpsA, Chain A"/>
    <property type="match status" value="1"/>
</dbReference>
<dbReference type="Pfam" id="PF00535">
    <property type="entry name" value="Glycos_transf_2"/>
    <property type="match status" value="1"/>
</dbReference>
<keyword evidence="2" id="KW-0808">Transferase</keyword>
<dbReference type="InterPro" id="IPR001173">
    <property type="entry name" value="Glyco_trans_2-like"/>
</dbReference>
<evidence type="ECO:0000313" key="2">
    <source>
        <dbReference type="EMBL" id="ADP77608.1"/>
    </source>
</evidence>
<dbReference type="AlphaFoldDB" id="E3GZ76"/>
<protein>
    <submittedName>
        <fullName evidence="2">Glycosyl transferase family 2</fullName>
    </submittedName>
</protein>
<evidence type="ECO:0000313" key="3">
    <source>
        <dbReference type="Proteomes" id="UP000002315"/>
    </source>
</evidence>
<dbReference type="GO" id="GO:0016740">
    <property type="term" value="F:transferase activity"/>
    <property type="evidence" value="ECO:0007669"/>
    <property type="project" value="UniProtKB-KW"/>
</dbReference>
<gene>
    <name evidence="2" type="ordered locus">Mfer_0809</name>
</gene>
<dbReference type="InterPro" id="IPR029044">
    <property type="entry name" value="Nucleotide-diphossugar_trans"/>
</dbReference>
<feature type="domain" description="Glycosyltransferase 2-like" evidence="1">
    <location>
        <begin position="32"/>
        <end position="130"/>
    </location>
</feature>
<sequence>MKDVAVAYRIYPGVSKTPAIFQEDKYKLSKLCLESFRESLGDLDVKIFAILDGCPDRYVDLFKEYFNDIEFIRLDSVGNQKTFEKQINLLLNQKDSDIVYFAEDDYFYLPNTFEEMIEFLEYEDVDFVTPYDHLDYYEHPLHQHRKEKRTYKGRIWRTVASTCLTFLTSKKVLKETKKIMESYVHGNHDASLWISLTKININPLKCLKSREMRYIIYLAWKYCWKQILFGKRYKLWAPKPSIATHMESTKLAPSVNWKKLIMAKAKKIDPECKFVV</sequence>
<organism evidence="2 3">
    <name type="scientific">Methanothermus fervidus (strain ATCC 43054 / DSM 2088 / JCM 10308 / V24 S)</name>
    <dbReference type="NCBI Taxonomy" id="523846"/>
    <lineage>
        <taxon>Archaea</taxon>
        <taxon>Methanobacteriati</taxon>
        <taxon>Methanobacteriota</taxon>
        <taxon>Methanomada group</taxon>
        <taxon>Methanobacteria</taxon>
        <taxon>Methanobacteriales</taxon>
        <taxon>Methanothermaceae</taxon>
        <taxon>Methanothermus</taxon>
    </lineage>
</organism>
<dbReference type="EMBL" id="CP002278">
    <property type="protein sequence ID" value="ADP77608.1"/>
    <property type="molecule type" value="Genomic_DNA"/>
</dbReference>
<name>E3GZ76_METFV</name>